<dbReference type="Proteomes" id="UP000051335">
    <property type="component" value="Unassembled WGS sequence"/>
</dbReference>
<dbReference type="InterPro" id="IPR025110">
    <property type="entry name" value="AMP-bd_C"/>
</dbReference>
<feature type="domain" description="AMP-binding enzyme C-terminal" evidence="3">
    <location>
        <begin position="9"/>
        <end position="82"/>
    </location>
</feature>
<dbReference type="PANTHER" id="PTHR44845:SF6">
    <property type="entry name" value="BETA-ALANINE-ACTIVATING ENZYME"/>
    <property type="match status" value="1"/>
</dbReference>
<keyword evidence="1" id="KW-0596">Phosphopantetheine</keyword>
<protein>
    <submittedName>
        <fullName evidence="4">Pyoverdine sidechain peptide synthetase III, L-Thr-L-Ser component</fullName>
    </submittedName>
</protein>
<dbReference type="InterPro" id="IPR045851">
    <property type="entry name" value="AMP-bd_C_sf"/>
</dbReference>
<evidence type="ECO:0000313" key="5">
    <source>
        <dbReference type="Proteomes" id="UP000051335"/>
    </source>
</evidence>
<evidence type="ECO:0000313" key="4">
    <source>
        <dbReference type="EMBL" id="KPW96932.1"/>
    </source>
</evidence>
<evidence type="ECO:0000259" key="3">
    <source>
        <dbReference type="Pfam" id="PF13193"/>
    </source>
</evidence>
<keyword evidence="5" id="KW-1185">Reference proteome</keyword>
<name>A0A0P9SEN1_9PSED</name>
<gene>
    <name evidence="4" type="ORF">ALO75_04216</name>
</gene>
<comment type="caution">
    <text evidence="4">The sequence shown here is derived from an EMBL/GenBank/DDBJ whole genome shotgun (WGS) entry which is preliminary data.</text>
</comment>
<proteinExistence type="predicted"/>
<feature type="non-terminal residue" evidence="4">
    <location>
        <position position="1"/>
    </location>
</feature>
<dbReference type="Gene3D" id="3.30.300.30">
    <property type="match status" value="1"/>
</dbReference>
<dbReference type="Pfam" id="PF13193">
    <property type="entry name" value="AMP-binding_C"/>
    <property type="match status" value="1"/>
</dbReference>
<keyword evidence="2" id="KW-0597">Phosphoprotein</keyword>
<evidence type="ECO:0000256" key="2">
    <source>
        <dbReference type="ARBA" id="ARBA00022553"/>
    </source>
</evidence>
<organism evidence="4 5">
    <name type="scientific">Pseudomonas syringae pv. coryli</name>
    <dbReference type="NCBI Taxonomy" id="317659"/>
    <lineage>
        <taxon>Bacteria</taxon>
        <taxon>Pseudomonadati</taxon>
        <taxon>Pseudomonadota</taxon>
        <taxon>Gammaproteobacteria</taxon>
        <taxon>Pseudomonadales</taxon>
        <taxon>Pseudomonadaceae</taxon>
        <taxon>Pseudomonas</taxon>
    </lineage>
</organism>
<accession>A0A0P9SEN1</accession>
<dbReference type="PANTHER" id="PTHR44845">
    <property type="entry name" value="CARRIER DOMAIN-CONTAINING PROTEIN"/>
    <property type="match status" value="1"/>
</dbReference>
<evidence type="ECO:0000256" key="1">
    <source>
        <dbReference type="ARBA" id="ARBA00022450"/>
    </source>
</evidence>
<reference evidence="4 5" key="1">
    <citation type="submission" date="2015-09" db="EMBL/GenBank/DDBJ databases">
        <title>Genome announcement of multiple Pseudomonas syringae strains.</title>
        <authorList>
            <person name="Thakur S."/>
            <person name="Wang P.W."/>
            <person name="Gong Y."/>
            <person name="Weir B.S."/>
            <person name="Guttman D.S."/>
        </authorList>
    </citation>
    <scope>NUCLEOTIDE SEQUENCE [LARGE SCALE GENOMIC DNA]</scope>
    <source>
        <strain evidence="4 5">ICMP17001</strain>
    </source>
</reference>
<feature type="non-terminal residue" evidence="4">
    <location>
        <position position="98"/>
    </location>
</feature>
<dbReference type="GO" id="GO:0044550">
    <property type="term" value="P:secondary metabolite biosynthetic process"/>
    <property type="evidence" value="ECO:0007669"/>
    <property type="project" value="UniProtKB-ARBA"/>
</dbReference>
<dbReference type="AlphaFoldDB" id="A0A0P9SEN1"/>
<sequence>RGFRIELGEIEARLQAHPTVREVSVLALQGQLAAYLVPTEPDQDQQGLRETLKNELRAHLPDYMVPTHFIVLDSMPLTANGKLDRKALPAPDASQLQA</sequence>
<dbReference type="SUPFAM" id="SSF56801">
    <property type="entry name" value="Acetyl-CoA synthetase-like"/>
    <property type="match status" value="1"/>
</dbReference>
<dbReference type="EMBL" id="LJQC01000633">
    <property type="protein sequence ID" value="KPW96932.1"/>
    <property type="molecule type" value="Genomic_DNA"/>
</dbReference>
<dbReference type="FunFam" id="3.30.300.30:FF:000010">
    <property type="entry name" value="Enterobactin synthetase component F"/>
    <property type="match status" value="1"/>
</dbReference>
<dbReference type="RefSeq" id="WP_144431056.1">
    <property type="nucleotide sequence ID" value="NZ_LJQC01000633.1"/>
</dbReference>